<sequence length="893" mass="101346">MTNFYPAVKSVSYKFSIASFLLFCIIFQHITANAQSKYELNKGWKCAPINNVKEKGTGISRAGYNTNAWMPAVVPGTVLTSLIAENKMPDPFYGMNNEQIPDIYKTGRDYYTYWFVKDFKEGVPQNGSQVYLNFRGVNYSCDVFLNGHKLNDKPHSGMFLRQSYNITKWMAKDGNNRVAVIVYPPDVVGNPNGGQGGDGTIARNVGIQYTAGWDWIQPIKDRNTGIWDKVTIEKTGAVRIKNPHIVTLVPGVRQADGPQQPAIIQVSAELENATNLPVTGELRYSLDNTPVSKKVTIKANSTLTVQLNDYSLKNPKLWWPNGYGAQPLYSMHLQFITGVNKISDQQDIQVGVRQITTEWNARTESRQININGQKIFIKGGNWIISDEMLRFSDARYDAEVRFHRDMNLNLIRVWGGALIERPEFYEACDKYGMLVFQDMWGSGDCNGRWTDPMKLDDQWTRRKYPDDHGLYLKSIEDQVKLVRNYPSLAIWCGGNEITPPEDILAALRDTIMPRLDDTRWFIPYSNSEEMSRNVLGGNGDGPYGIQPLSTFWAHKTYPFNSEVGSVGVSDYESLKRFIPVKNMVLPEYDEATGKTKTDSVWDYHKYIGYDGFIDKYGKPKNVEDFAAKAQLVNYDQYRGLIEGFSSHMWDWYTGTIIWKTQNPWTAMRGQMYDYYLDPNACLYGLRSGSEPLHIMYDPTDGMVMVANNTFKTHANMMLVAKTYDMDGKEKILTQVFSDVTPATVKRYLSLKKTIDDLARDKGVFLCLQLLNTDKKIISENIYWVPDEKGEYSGLQKMAQGSLNSTAKYLGDDKVEVTLTNSGNGPLAFFNRLSLVNTNSKQRVLPAFYSDNYVSVLPGETRKVIIDYKNVSKLNLSVSVAGWNVSEKIIQISK</sequence>
<dbReference type="PANTHER" id="PTHR43536">
    <property type="entry name" value="MANNOSYLGLYCOPROTEIN ENDO-BETA-MANNOSIDASE"/>
    <property type="match status" value="1"/>
</dbReference>
<dbReference type="InterPro" id="IPR054593">
    <property type="entry name" value="Beta-mannosidase-like_N2"/>
</dbReference>
<evidence type="ECO:0000313" key="9">
    <source>
        <dbReference type="EMBL" id="MDR6943547.1"/>
    </source>
</evidence>
<dbReference type="SUPFAM" id="SSF49303">
    <property type="entry name" value="beta-Galactosidase/glucuronidase domain"/>
    <property type="match status" value="3"/>
</dbReference>
<dbReference type="EMBL" id="JAVDUU010000003">
    <property type="protein sequence ID" value="MDR6943547.1"/>
    <property type="molecule type" value="Genomic_DNA"/>
</dbReference>
<dbReference type="InterPro" id="IPR006102">
    <property type="entry name" value="Ig-like_GH2"/>
</dbReference>
<evidence type="ECO:0008006" key="11">
    <source>
        <dbReference type="Google" id="ProtNLM"/>
    </source>
</evidence>
<feature type="chain" id="PRO_5046195733" description="Glycosyl hydrolases family 2, TIM barrel domain" evidence="4">
    <location>
        <begin position="35"/>
        <end position="893"/>
    </location>
</feature>
<feature type="domain" description="Glycoside hydrolase family 2 catalytic" evidence="6">
    <location>
        <begin position="367"/>
        <end position="526"/>
    </location>
</feature>
<dbReference type="Pfam" id="PF22666">
    <property type="entry name" value="Glyco_hydro_2_N2"/>
    <property type="match status" value="1"/>
</dbReference>
<dbReference type="PANTHER" id="PTHR43536:SF1">
    <property type="entry name" value="MANNOSYLGLYCOPROTEIN ENDO-BETA-MANNOSIDASE"/>
    <property type="match status" value="1"/>
</dbReference>
<dbReference type="InterPro" id="IPR008979">
    <property type="entry name" value="Galactose-bd-like_sf"/>
</dbReference>
<dbReference type="InterPro" id="IPR013783">
    <property type="entry name" value="Ig-like_fold"/>
</dbReference>
<evidence type="ECO:0000256" key="3">
    <source>
        <dbReference type="ARBA" id="ARBA00023295"/>
    </source>
</evidence>
<comment type="caution">
    <text evidence="9">The sequence shown here is derived from an EMBL/GenBank/DDBJ whole genome shotgun (WGS) entry which is preliminary data.</text>
</comment>
<evidence type="ECO:0000313" key="10">
    <source>
        <dbReference type="Proteomes" id="UP001247620"/>
    </source>
</evidence>
<dbReference type="InterPro" id="IPR041351">
    <property type="entry name" value="Ig_GlcNase"/>
</dbReference>
<keyword evidence="3" id="KW-0326">Glycosidase</keyword>
<evidence type="ECO:0000256" key="1">
    <source>
        <dbReference type="ARBA" id="ARBA00007401"/>
    </source>
</evidence>
<evidence type="ECO:0000259" key="6">
    <source>
        <dbReference type="Pfam" id="PF02836"/>
    </source>
</evidence>
<dbReference type="Gene3D" id="2.60.120.260">
    <property type="entry name" value="Galactose-binding domain-like"/>
    <property type="match status" value="1"/>
</dbReference>
<comment type="similarity">
    <text evidence="1">Belongs to the glycosyl hydrolase 2 family.</text>
</comment>
<keyword evidence="2" id="KW-0378">Hydrolase</keyword>
<feature type="signal peptide" evidence="4">
    <location>
        <begin position="1"/>
        <end position="34"/>
    </location>
</feature>
<dbReference type="InterPro" id="IPR036156">
    <property type="entry name" value="Beta-gal/glucu_dom_sf"/>
</dbReference>
<dbReference type="Pfam" id="PF18368">
    <property type="entry name" value="Ig_GlcNase"/>
    <property type="match status" value="1"/>
</dbReference>
<feature type="domain" description="Beta-mannosidase-like galactose-binding" evidence="8">
    <location>
        <begin position="65"/>
        <end position="227"/>
    </location>
</feature>
<dbReference type="Gene3D" id="3.20.20.80">
    <property type="entry name" value="Glycosidases"/>
    <property type="match status" value="1"/>
</dbReference>
<evidence type="ECO:0000256" key="2">
    <source>
        <dbReference type="ARBA" id="ARBA00022801"/>
    </source>
</evidence>
<evidence type="ECO:0000259" key="7">
    <source>
        <dbReference type="Pfam" id="PF18368"/>
    </source>
</evidence>
<feature type="domain" description="Exo-beta-D-glucosaminidase Ig-fold" evidence="7">
    <location>
        <begin position="780"/>
        <end position="884"/>
    </location>
</feature>
<dbReference type="Proteomes" id="UP001247620">
    <property type="component" value="Unassembled WGS sequence"/>
</dbReference>
<evidence type="ECO:0000259" key="8">
    <source>
        <dbReference type="Pfam" id="PF22666"/>
    </source>
</evidence>
<evidence type="ECO:0000259" key="5">
    <source>
        <dbReference type="Pfam" id="PF00703"/>
    </source>
</evidence>
<dbReference type="SUPFAM" id="SSF51445">
    <property type="entry name" value="(Trans)glycosidases"/>
    <property type="match status" value="1"/>
</dbReference>
<dbReference type="Gene3D" id="2.60.40.10">
    <property type="entry name" value="Immunoglobulins"/>
    <property type="match status" value="2"/>
</dbReference>
<dbReference type="RefSeq" id="WP_310097979.1">
    <property type="nucleotide sequence ID" value="NZ_JAVDUU010000003.1"/>
</dbReference>
<dbReference type="SUPFAM" id="SSF49785">
    <property type="entry name" value="Galactose-binding domain-like"/>
    <property type="match status" value="1"/>
</dbReference>
<reference evidence="9 10" key="1">
    <citation type="submission" date="2023-07" db="EMBL/GenBank/DDBJ databases">
        <title>Sorghum-associated microbial communities from plants grown in Nebraska, USA.</title>
        <authorList>
            <person name="Schachtman D."/>
        </authorList>
    </citation>
    <scope>NUCLEOTIDE SEQUENCE [LARGE SCALE GENOMIC DNA]</scope>
    <source>
        <strain evidence="9 10">3262</strain>
    </source>
</reference>
<keyword evidence="10" id="KW-1185">Reference proteome</keyword>
<feature type="domain" description="Glycoside hydrolase family 2 immunoglobulin-like beta-sandwich" evidence="5">
    <location>
        <begin position="260"/>
        <end position="353"/>
    </location>
</feature>
<accession>A0ABU1TDV5</accession>
<dbReference type="Pfam" id="PF02836">
    <property type="entry name" value="Glyco_hydro_2_C"/>
    <property type="match status" value="1"/>
</dbReference>
<gene>
    <name evidence="9" type="ORF">J2W55_003400</name>
</gene>
<evidence type="ECO:0000256" key="4">
    <source>
        <dbReference type="SAM" id="SignalP"/>
    </source>
</evidence>
<proteinExistence type="inferred from homology"/>
<keyword evidence="4" id="KW-0732">Signal</keyword>
<dbReference type="InterPro" id="IPR006103">
    <property type="entry name" value="Glyco_hydro_2_cat"/>
</dbReference>
<dbReference type="InterPro" id="IPR017853">
    <property type="entry name" value="GH"/>
</dbReference>
<protein>
    <recommendedName>
        <fullName evidence="11">Glycosyl hydrolases family 2, TIM barrel domain</fullName>
    </recommendedName>
</protein>
<dbReference type="InterPro" id="IPR043534">
    <property type="entry name" value="EBDG/EBM"/>
</dbReference>
<dbReference type="Pfam" id="PF00703">
    <property type="entry name" value="Glyco_hydro_2"/>
    <property type="match status" value="1"/>
</dbReference>
<name>A0ABU1TDV5_9SPHI</name>
<organism evidence="9 10">
    <name type="scientific">Mucilaginibacter pocheonensis</name>
    <dbReference type="NCBI Taxonomy" id="398050"/>
    <lineage>
        <taxon>Bacteria</taxon>
        <taxon>Pseudomonadati</taxon>
        <taxon>Bacteroidota</taxon>
        <taxon>Sphingobacteriia</taxon>
        <taxon>Sphingobacteriales</taxon>
        <taxon>Sphingobacteriaceae</taxon>
        <taxon>Mucilaginibacter</taxon>
    </lineage>
</organism>